<dbReference type="Proteomes" id="UP001430953">
    <property type="component" value="Unassembled WGS sequence"/>
</dbReference>
<gene>
    <name evidence="2" type="ORF">PUN28_001728</name>
</gene>
<name>A0AAW2GR02_9HYME</name>
<dbReference type="AlphaFoldDB" id="A0AAW2GR02"/>
<keyword evidence="1" id="KW-0472">Membrane</keyword>
<feature type="transmembrane region" description="Helical" evidence="1">
    <location>
        <begin position="44"/>
        <end position="70"/>
    </location>
</feature>
<reference evidence="2 3" key="1">
    <citation type="submission" date="2023-03" db="EMBL/GenBank/DDBJ databases">
        <title>High recombination rates correlate with genetic variation in Cardiocondyla obscurior ants.</title>
        <authorList>
            <person name="Errbii M."/>
        </authorList>
    </citation>
    <scope>NUCLEOTIDE SEQUENCE [LARGE SCALE GENOMIC DNA]</scope>
    <source>
        <strain evidence="2">Alpha-2009</strain>
        <tissue evidence="2">Whole body</tissue>
    </source>
</reference>
<evidence type="ECO:0000313" key="2">
    <source>
        <dbReference type="EMBL" id="KAL0129657.1"/>
    </source>
</evidence>
<accession>A0AAW2GR02</accession>
<proteinExistence type="predicted"/>
<keyword evidence="1" id="KW-1133">Transmembrane helix</keyword>
<feature type="transmembrane region" description="Helical" evidence="1">
    <location>
        <begin position="112"/>
        <end position="132"/>
    </location>
</feature>
<evidence type="ECO:0000313" key="3">
    <source>
        <dbReference type="Proteomes" id="UP001430953"/>
    </source>
</evidence>
<evidence type="ECO:0000256" key="1">
    <source>
        <dbReference type="SAM" id="Phobius"/>
    </source>
</evidence>
<feature type="transmembrane region" description="Helical" evidence="1">
    <location>
        <begin position="138"/>
        <end position="162"/>
    </location>
</feature>
<organism evidence="2 3">
    <name type="scientific">Cardiocondyla obscurior</name>
    <dbReference type="NCBI Taxonomy" id="286306"/>
    <lineage>
        <taxon>Eukaryota</taxon>
        <taxon>Metazoa</taxon>
        <taxon>Ecdysozoa</taxon>
        <taxon>Arthropoda</taxon>
        <taxon>Hexapoda</taxon>
        <taxon>Insecta</taxon>
        <taxon>Pterygota</taxon>
        <taxon>Neoptera</taxon>
        <taxon>Endopterygota</taxon>
        <taxon>Hymenoptera</taxon>
        <taxon>Apocrita</taxon>
        <taxon>Aculeata</taxon>
        <taxon>Formicoidea</taxon>
        <taxon>Formicidae</taxon>
        <taxon>Myrmicinae</taxon>
        <taxon>Cardiocondyla</taxon>
    </lineage>
</organism>
<comment type="caution">
    <text evidence="2">The sequence shown here is derived from an EMBL/GenBank/DDBJ whole genome shotgun (WGS) entry which is preliminary data.</text>
</comment>
<protein>
    <submittedName>
        <fullName evidence="2">Uncharacterized protein</fullName>
    </submittedName>
</protein>
<dbReference type="EMBL" id="JADYXP020000002">
    <property type="protein sequence ID" value="KAL0129657.1"/>
    <property type="molecule type" value="Genomic_DNA"/>
</dbReference>
<sequence length="176" mass="20675">MQKPLLIVLISELFNYCCKENNVLCIIRTCTVPNFCRRFSSNSLIFLLFAVMSVINCVFSVSNSFFSMIFKVFVREPRNLKATLRNIKPISFQIFSSFGRPCKLQSPIYDKLIVCSDYLFEILIFILCFLYYLYNFYYFTVVASVNALTMFRVIEFGMFLSFKKSIHFLCKPVRNS</sequence>
<keyword evidence="1" id="KW-0812">Transmembrane</keyword>
<keyword evidence="3" id="KW-1185">Reference proteome</keyword>